<keyword evidence="1" id="KW-0472">Membrane</keyword>
<accession>A0A927M4W4</accession>
<evidence type="ECO:0000313" key="3">
    <source>
        <dbReference type="Proteomes" id="UP000649753"/>
    </source>
</evidence>
<feature type="transmembrane region" description="Helical" evidence="1">
    <location>
        <begin position="124"/>
        <end position="147"/>
    </location>
</feature>
<feature type="transmembrane region" description="Helical" evidence="1">
    <location>
        <begin position="83"/>
        <end position="103"/>
    </location>
</feature>
<evidence type="ECO:0000256" key="1">
    <source>
        <dbReference type="SAM" id="Phobius"/>
    </source>
</evidence>
<keyword evidence="1" id="KW-1133">Transmembrane helix</keyword>
<feature type="transmembrane region" description="Helical" evidence="1">
    <location>
        <begin position="438"/>
        <end position="460"/>
    </location>
</feature>
<dbReference type="AlphaFoldDB" id="A0A927M4W4"/>
<feature type="transmembrane region" description="Helical" evidence="1">
    <location>
        <begin position="192"/>
        <end position="210"/>
    </location>
</feature>
<feature type="transmembrane region" description="Helical" evidence="1">
    <location>
        <begin position="245"/>
        <end position="265"/>
    </location>
</feature>
<feature type="transmembrane region" description="Helical" evidence="1">
    <location>
        <begin position="402"/>
        <end position="426"/>
    </location>
</feature>
<name>A0A927M4W4_9ACTN</name>
<feature type="transmembrane region" description="Helical" evidence="1">
    <location>
        <begin position="22"/>
        <end position="40"/>
    </location>
</feature>
<feature type="transmembrane region" description="Helical" evidence="1">
    <location>
        <begin position="159"/>
        <end position="180"/>
    </location>
</feature>
<keyword evidence="1" id="KW-0812">Transmembrane</keyword>
<organism evidence="2 3">
    <name type="scientific">Plantactinospora soyae</name>
    <dbReference type="NCBI Taxonomy" id="1544732"/>
    <lineage>
        <taxon>Bacteria</taxon>
        <taxon>Bacillati</taxon>
        <taxon>Actinomycetota</taxon>
        <taxon>Actinomycetes</taxon>
        <taxon>Micromonosporales</taxon>
        <taxon>Micromonosporaceae</taxon>
        <taxon>Plantactinospora</taxon>
    </lineage>
</organism>
<feature type="transmembrane region" description="Helical" evidence="1">
    <location>
        <begin position="512"/>
        <end position="534"/>
    </location>
</feature>
<dbReference type="RefSeq" id="WP_192767777.1">
    <property type="nucleotide sequence ID" value="NZ_JADBEB010000001.1"/>
</dbReference>
<dbReference type="Proteomes" id="UP000649753">
    <property type="component" value="Unassembled WGS sequence"/>
</dbReference>
<dbReference type="EMBL" id="JADBEB010000001">
    <property type="protein sequence ID" value="MBE1488034.1"/>
    <property type="molecule type" value="Genomic_DNA"/>
</dbReference>
<feature type="transmembrane region" description="Helical" evidence="1">
    <location>
        <begin position="467"/>
        <end position="488"/>
    </location>
</feature>
<protein>
    <submittedName>
        <fullName evidence="2">ABC-2 type transport system permease protein</fullName>
    </submittedName>
</protein>
<comment type="caution">
    <text evidence="2">The sequence shown here is derived from an EMBL/GenBank/DDBJ whole genome shotgun (WGS) entry which is preliminary data.</text>
</comment>
<proteinExistence type="predicted"/>
<keyword evidence="3" id="KW-1185">Reference proteome</keyword>
<feature type="transmembrane region" description="Helical" evidence="1">
    <location>
        <begin position="351"/>
        <end position="369"/>
    </location>
</feature>
<gene>
    <name evidence="2" type="ORF">H4W31_003672</name>
</gene>
<reference evidence="2" key="1">
    <citation type="submission" date="2020-10" db="EMBL/GenBank/DDBJ databases">
        <title>Sequencing the genomes of 1000 actinobacteria strains.</title>
        <authorList>
            <person name="Klenk H.-P."/>
        </authorList>
    </citation>
    <scope>NUCLEOTIDE SEQUENCE</scope>
    <source>
        <strain evidence="2">DSM 46832</strain>
    </source>
</reference>
<feature type="transmembrane region" description="Helical" evidence="1">
    <location>
        <begin position="303"/>
        <end position="322"/>
    </location>
</feature>
<sequence>MTGFTGTAALTRLAIRRDRTRLLIWVLAMPAVTAAVLQSVRGVYGTEQDRIGYATTSAASVVARAFNGPASGPSLGAVVTAEAYTMLALLAALLSTFAVIRHTRQNEETGRAELLGSAVVGRHALLSAALLTTLAANVLSGLLLSLVLVADGLPLSGSLALGTAIGGIGVAFAAVAAVAAQVSGTARGANGIASAAVGLAFLLRAAGDAWGEVSADGLRVTSAWPSWLSPLGWANQIRPFDGDRWWVAALTAGLCAAAVGLAFTLTGRRDLGSGLLAVRRGPAVAVRHLLSPVGLAWRLQRGVLLGWAIGVAVMGLAMGSVGNELESFVGENEAASELIAQLGGTDVLVDAFLGTMMAMFALAVAGYAVQSVLRLRAEEAAGTLEGVLATAVSRPGWLLSHLLWAGIGTVALLAVAGASTGLGYGLVTGDVPGELARLTAAGLLQAPAALVLAGLVALLFGLLPRLAVALSWSAFLVCVLLGQLGALLELPQAVLNVSPFTHLPAVPAADPAAVPLVTLLLVAVALAGLGMALFRRRDLAIG</sequence>
<evidence type="ECO:0000313" key="2">
    <source>
        <dbReference type="EMBL" id="MBE1488034.1"/>
    </source>
</evidence>